<proteinExistence type="predicted"/>
<evidence type="ECO:0000313" key="2">
    <source>
        <dbReference type="Proteomes" id="UP000002663"/>
    </source>
</evidence>
<name>A0AAN1SFV8_TETHN</name>
<dbReference type="KEGG" id="thl:TEH_09420"/>
<sequence>MWHCKFETFKTFEIILSNIKDLYYLVDGGGESKKFGSTKIKNGFSKTIVFESFVIANTRGYDAKPDGSDDKEVLKM</sequence>
<gene>
    <name evidence="1" type="ordered locus">TEH_09420</name>
</gene>
<dbReference type="EMBL" id="AP012046">
    <property type="protein sequence ID" value="BAK94269.1"/>
    <property type="molecule type" value="Genomic_DNA"/>
</dbReference>
<protein>
    <submittedName>
        <fullName evidence="1">Uncharacterized protein</fullName>
    </submittedName>
</protein>
<reference evidence="1 2" key="1">
    <citation type="submission" date="2011-01" db="EMBL/GenBank/DDBJ databases">
        <title>Whole genome sequence of Tetragenococcus halophilus NBRC 12172.</title>
        <authorList>
            <person name="Nakazawa H."/>
            <person name="Omata S."/>
            <person name="Koga C."/>
            <person name="Watanabe Y."/>
            <person name="Katano Y."/>
            <person name="Ito N."/>
            <person name="Tsukatani N."/>
            <person name="Ankai A."/>
            <person name="Oguchi A."/>
            <person name="Fukui S."/>
            <person name="Yashiro I."/>
            <person name="Kamata S."/>
            <person name="Hashimoto Y."/>
            <person name="Yamazaki J."/>
            <person name="Taguchi H."/>
            <person name="Tanaka A."/>
            <person name="Koyama T."/>
            <person name="Ichige A."/>
            <person name="Hanya Y."/>
            <person name="Tanikawa S."/>
            <person name="Yamazaki S."/>
            <person name="Fujita N."/>
        </authorList>
    </citation>
    <scope>NUCLEOTIDE SEQUENCE [LARGE SCALE GENOMIC DNA]</scope>
    <source>
        <strain evidence="2">DSM 20338 / JCM 20259 / NCIMB 9735 / NBRC 12172</strain>
    </source>
</reference>
<dbReference type="Proteomes" id="UP000002663">
    <property type="component" value="Chromosome"/>
</dbReference>
<accession>A0AAN1SFV8</accession>
<evidence type="ECO:0000313" key="1">
    <source>
        <dbReference type="EMBL" id="BAK94269.1"/>
    </source>
</evidence>
<dbReference type="AlphaFoldDB" id="A0AAN1SFV8"/>
<organism evidence="1 2">
    <name type="scientific">Tetragenococcus halophilus (strain DSM 20338 / JCM 20259 / NCIMB 9735 / NBRC 12172)</name>
    <name type="common">Pediococcus halophilus</name>
    <dbReference type="NCBI Taxonomy" id="945021"/>
    <lineage>
        <taxon>Bacteria</taxon>
        <taxon>Bacillati</taxon>
        <taxon>Bacillota</taxon>
        <taxon>Bacilli</taxon>
        <taxon>Lactobacillales</taxon>
        <taxon>Enterococcaceae</taxon>
        <taxon>Tetragenococcus</taxon>
    </lineage>
</organism>